<feature type="binding site" evidence="13">
    <location>
        <position position="184"/>
    </location>
    <ligand>
        <name>ATP</name>
        <dbReference type="ChEBI" id="CHEBI:30616"/>
    </ligand>
</feature>
<evidence type="ECO:0000256" key="7">
    <source>
        <dbReference type="ARBA" id="ARBA00022598"/>
    </source>
</evidence>
<feature type="binding site" evidence="13">
    <location>
        <position position="69"/>
    </location>
    <ligand>
        <name>beta-alanine</name>
        <dbReference type="ChEBI" id="CHEBI:57966"/>
    </ligand>
</feature>
<dbReference type="FunFam" id="3.40.50.620:FF:000114">
    <property type="entry name" value="Pantothenate synthetase"/>
    <property type="match status" value="1"/>
</dbReference>
<evidence type="ECO:0000256" key="12">
    <source>
        <dbReference type="ARBA" id="ARBA00055042"/>
    </source>
</evidence>
<dbReference type="AlphaFoldDB" id="A0A518I7R5"/>
<dbReference type="Gene3D" id="3.30.1300.10">
    <property type="entry name" value="Pantoate-beta-alanine ligase, C-terminal domain"/>
    <property type="match status" value="1"/>
</dbReference>
<dbReference type="FunFam" id="3.30.1300.10:FF:000001">
    <property type="entry name" value="Pantothenate synthetase"/>
    <property type="match status" value="1"/>
</dbReference>
<dbReference type="UniPathway" id="UPA00028">
    <property type="reaction ID" value="UER00005"/>
</dbReference>
<evidence type="ECO:0000313" key="14">
    <source>
        <dbReference type="EMBL" id="QDV49147.1"/>
    </source>
</evidence>
<accession>A0A518I7R5</accession>
<comment type="pathway">
    <text evidence="2 13">Cofactor biosynthesis; (R)-pantothenate biosynthesis; (R)-pantothenate from (R)-pantoate and beta-alanine: step 1/1.</text>
</comment>
<keyword evidence="15" id="KW-1185">Reference proteome</keyword>
<dbReference type="PANTHER" id="PTHR21299:SF1">
    <property type="entry name" value="PANTOATE--BETA-ALANINE LIGASE"/>
    <property type="match status" value="1"/>
</dbReference>
<protein>
    <recommendedName>
        <fullName evidence="5 13">Pantothenate synthetase</fullName>
        <shortName evidence="13">PS</shortName>
        <ecNumber evidence="4 13">6.3.2.1</ecNumber>
    </recommendedName>
    <alternativeName>
        <fullName evidence="13">Pantoate--beta-alanine ligase</fullName>
    </alternativeName>
    <alternativeName>
        <fullName evidence="13">Pantoate-activating enzyme</fullName>
    </alternativeName>
</protein>
<dbReference type="PANTHER" id="PTHR21299">
    <property type="entry name" value="CYTIDYLATE KINASE/PANTOATE-BETA-ALANINE LIGASE"/>
    <property type="match status" value="1"/>
</dbReference>
<dbReference type="GO" id="GO:0005829">
    <property type="term" value="C:cytosol"/>
    <property type="evidence" value="ECO:0007669"/>
    <property type="project" value="TreeGrafter"/>
</dbReference>
<comment type="miscellaneous">
    <text evidence="13">The reaction proceeds by a bi uni uni bi ping pong mechanism.</text>
</comment>
<feature type="binding site" evidence="13">
    <location>
        <begin position="192"/>
        <end position="195"/>
    </location>
    <ligand>
        <name>ATP</name>
        <dbReference type="ChEBI" id="CHEBI:30616"/>
    </ligand>
</feature>
<dbReference type="RefSeq" id="WP_145306663.1">
    <property type="nucleotide sequence ID" value="NZ_CP037452.1"/>
</dbReference>
<reference evidence="14 15" key="1">
    <citation type="submission" date="2019-03" db="EMBL/GenBank/DDBJ databases">
        <title>Deep-cultivation of Planctomycetes and their phenomic and genomic characterization uncovers novel biology.</title>
        <authorList>
            <person name="Wiegand S."/>
            <person name="Jogler M."/>
            <person name="Boedeker C."/>
            <person name="Pinto D."/>
            <person name="Vollmers J."/>
            <person name="Rivas-Marin E."/>
            <person name="Kohn T."/>
            <person name="Peeters S.H."/>
            <person name="Heuer A."/>
            <person name="Rast P."/>
            <person name="Oberbeckmann S."/>
            <person name="Bunk B."/>
            <person name="Jeske O."/>
            <person name="Meyerdierks A."/>
            <person name="Storesund J.E."/>
            <person name="Kallscheuer N."/>
            <person name="Luecker S."/>
            <person name="Lage O.M."/>
            <person name="Pohl T."/>
            <person name="Merkel B.J."/>
            <person name="Hornburger P."/>
            <person name="Mueller R.-W."/>
            <person name="Bruemmer F."/>
            <person name="Labrenz M."/>
            <person name="Spormann A.M."/>
            <person name="Op den Camp H."/>
            <person name="Overmann J."/>
            <person name="Amann R."/>
            <person name="Jetten M.S.M."/>
            <person name="Mascher T."/>
            <person name="Medema M.H."/>
            <person name="Devos D.P."/>
            <person name="Kaster A.-K."/>
            <person name="Ovreas L."/>
            <person name="Rohde M."/>
            <person name="Galperin M.Y."/>
            <person name="Jogler C."/>
        </authorList>
    </citation>
    <scope>NUCLEOTIDE SEQUENCE [LARGE SCALE GENOMIC DNA]</scope>
    <source>
        <strain evidence="14 15">Enr17</strain>
    </source>
</reference>
<dbReference type="InterPro" id="IPR003721">
    <property type="entry name" value="Pantoate_ligase"/>
</dbReference>
<dbReference type="InterPro" id="IPR004821">
    <property type="entry name" value="Cyt_trans-like"/>
</dbReference>
<keyword evidence="8 13" id="KW-0566">Pantothenate biosynthesis</keyword>
<comment type="similarity">
    <text evidence="3 13">Belongs to the pantothenate synthetase family.</text>
</comment>
<evidence type="ECO:0000256" key="10">
    <source>
        <dbReference type="ARBA" id="ARBA00022840"/>
    </source>
</evidence>
<keyword evidence="7 13" id="KW-0436">Ligase</keyword>
<evidence type="ECO:0000256" key="6">
    <source>
        <dbReference type="ARBA" id="ARBA00022490"/>
    </source>
</evidence>
<sequence>MSASFTSPVETVAEIPVLRKLVDAQRKQNASIGFVPTMGALHAGHVSLIEAARRDSDFVVVSIFVNPTQFGPNEDFDQYPRVVEQDLAKCHEAGADLVWLPTTKIMYPENFSTCVIVKTLSQVLEGKTRPDHFEGVTTVVTKLLLSCLPDVAYFGAKDYQQQAIIRRMCLDLNIPVEIKTCPIIRDTDGLALSSRNAYLSESERESALSLSRALKLAEERVNAGETDLNQLKADMQQLISTTPLLKLDYATIVDADTLEEISTPQPAMVALVAAYAGATRLIDNCPLSAESTQ</sequence>
<proteinExistence type="inferred from homology"/>
<feature type="binding site" evidence="13">
    <location>
        <begin position="38"/>
        <end position="45"/>
    </location>
    <ligand>
        <name>ATP</name>
        <dbReference type="ChEBI" id="CHEBI:30616"/>
    </ligand>
</feature>
<gene>
    <name evidence="13 14" type="primary">panC</name>
    <name evidence="14" type="ORF">Enr17x_11640</name>
</gene>
<dbReference type="OrthoDB" id="9773087at2"/>
<dbReference type="Proteomes" id="UP000318313">
    <property type="component" value="Chromosome"/>
</dbReference>
<feature type="active site" description="Proton donor" evidence="13">
    <location>
        <position position="45"/>
    </location>
</feature>
<dbReference type="NCBIfam" id="TIGR00018">
    <property type="entry name" value="panC"/>
    <property type="match status" value="1"/>
</dbReference>
<keyword evidence="6 13" id="KW-0963">Cytoplasm</keyword>
<keyword evidence="9 13" id="KW-0547">Nucleotide-binding</keyword>
<organism evidence="14 15">
    <name type="scientific">Gimesia fumaroli</name>
    <dbReference type="NCBI Taxonomy" id="2527976"/>
    <lineage>
        <taxon>Bacteria</taxon>
        <taxon>Pseudomonadati</taxon>
        <taxon>Planctomycetota</taxon>
        <taxon>Planctomycetia</taxon>
        <taxon>Planctomycetales</taxon>
        <taxon>Planctomycetaceae</taxon>
        <taxon>Gimesia</taxon>
    </lineage>
</organism>
<comment type="subunit">
    <text evidence="13">Homodimer.</text>
</comment>
<dbReference type="HAMAP" id="MF_00158">
    <property type="entry name" value="PanC"/>
    <property type="match status" value="1"/>
</dbReference>
<dbReference type="Gene3D" id="3.40.50.620">
    <property type="entry name" value="HUPs"/>
    <property type="match status" value="1"/>
</dbReference>
<evidence type="ECO:0000256" key="3">
    <source>
        <dbReference type="ARBA" id="ARBA00009256"/>
    </source>
</evidence>
<evidence type="ECO:0000256" key="13">
    <source>
        <dbReference type="HAMAP-Rule" id="MF_00158"/>
    </source>
</evidence>
<dbReference type="NCBIfam" id="TIGR00125">
    <property type="entry name" value="cyt_tran_rel"/>
    <property type="match status" value="1"/>
</dbReference>
<comment type="function">
    <text evidence="12 13">Catalyzes the condensation of pantoate with beta-alanine in an ATP-dependent reaction via a pantoyl-adenylate intermediate.</text>
</comment>
<evidence type="ECO:0000256" key="8">
    <source>
        <dbReference type="ARBA" id="ARBA00022655"/>
    </source>
</evidence>
<feature type="binding site" evidence="13">
    <location>
        <begin position="155"/>
        <end position="158"/>
    </location>
    <ligand>
        <name>ATP</name>
        <dbReference type="ChEBI" id="CHEBI:30616"/>
    </ligand>
</feature>
<dbReference type="EC" id="6.3.2.1" evidence="4 13"/>
<dbReference type="EMBL" id="CP037452">
    <property type="protein sequence ID" value="QDV49147.1"/>
    <property type="molecule type" value="Genomic_DNA"/>
</dbReference>
<comment type="catalytic activity">
    <reaction evidence="11 13">
        <text>(R)-pantoate + beta-alanine + ATP = (R)-pantothenate + AMP + diphosphate + H(+)</text>
        <dbReference type="Rhea" id="RHEA:10912"/>
        <dbReference type="ChEBI" id="CHEBI:15378"/>
        <dbReference type="ChEBI" id="CHEBI:15980"/>
        <dbReference type="ChEBI" id="CHEBI:29032"/>
        <dbReference type="ChEBI" id="CHEBI:30616"/>
        <dbReference type="ChEBI" id="CHEBI:33019"/>
        <dbReference type="ChEBI" id="CHEBI:57966"/>
        <dbReference type="ChEBI" id="CHEBI:456215"/>
        <dbReference type="EC" id="6.3.2.1"/>
    </reaction>
</comment>
<dbReference type="InterPro" id="IPR014729">
    <property type="entry name" value="Rossmann-like_a/b/a_fold"/>
</dbReference>
<evidence type="ECO:0000256" key="2">
    <source>
        <dbReference type="ARBA" id="ARBA00004990"/>
    </source>
</evidence>
<evidence type="ECO:0000256" key="9">
    <source>
        <dbReference type="ARBA" id="ARBA00022741"/>
    </source>
</evidence>
<dbReference type="KEGG" id="gfm:Enr17x_11640"/>
<keyword evidence="10 13" id="KW-0067">ATP-binding</keyword>
<evidence type="ECO:0000256" key="4">
    <source>
        <dbReference type="ARBA" id="ARBA00012219"/>
    </source>
</evidence>
<dbReference type="GO" id="GO:0005524">
    <property type="term" value="F:ATP binding"/>
    <property type="evidence" value="ECO:0007669"/>
    <property type="project" value="UniProtKB-KW"/>
</dbReference>
<feature type="binding site" evidence="13">
    <location>
        <position position="161"/>
    </location>
    <ligand>
        <name>(R)-pantoate</name>
        <dbReference type="ChEBI" id="CHEBI:15980"/>
    </ligand>
</feature>
<comment type="subcellular location">
    <subcellularLocation>
        <location evidence="1 13">Cytoplasm</location>
    </subcellularLocation>
</comment>
<evidence type="ECO:0000256" key="11">
    <source>
        <dbReference type="ARBA" id="ARBA00048258"/>
    </source>
</evidence>
<dbReference type="CDD" id="cd00560">
    <property type="entry name" value="PanC"/>
    <property type="match status" value="1"/>
</dbReference>
<dbReference type="Pfam" id="PF02569">
    <property type="entry name" value="Pantoate_ligase"/>
    <property type="match status" value="1"/>
</dbReference>
<dbReference type="SUPFAM" id="SSF52374">
    <property type="entry name" value="Nucleotidylyl transferase"/>
    <property type="match status" value="1"/>
</dbReference>
<evidence type="ECO:0000256" key="1">
    <source>
        <dbReference type="ARBA" id="ARBA00004496"/>
    </source>
</evidence>
<evidence type="ECO:0000313" key="15">
    <source>
        <dbReference type="Proteomes" id="UP000318313"/>
    </source>
</evidence>
<dbReference type="InterPro" id="IPR042176">
    <property type="entry name" value="Pantoate_ligase_C"/>
</dbReference>
<dbReference type="GO" id="GO:0015940">
    <property type="term" value="P:pantothenate biosynthetic process"/>
    <property type="evidence" value="ECO:0007669"/>
    <property type="project" value="UniProtKB-UniRule"/>
</dbReference>
<dbReference type="GO" id="GO:0004592">
    <property type="term" value="F:pantoate-beta-alanine ligase activity"/>
    <property type="evidence" value="ECO:0007669"/>
    <property type="project" value="UniProtKB-UniRule"/>
</dbReference>
<name>A0A518I7R5_9PLAN</name>
<evidence type="ECO:0000256" key="5">
    <source>
        <dbReference type="ARBA" id="ARBA00014155"/>
    </source>
</evidence>
<feature type="binding site" evidence="13">
    <location>
        <position position="69"/>
    </location>
    <ligand>
        <name>(R)-pantoate</name>
        <dbReference type="ChEBI" id="CHEBI:15980"/>
    </ligand>
</feature>